<accession>A0AC60PLA1</accession>
<comment type="caution">
    <text evidence="1">The sequence shown here is derived from an EMBL/GenBank/DDBJ whole genome shotgun (WGS) entry which is preliminary data.</text>
</comment>
<gene>
    <name evidence="1" type="ORF">HPB47_002405</name>
</gene>
<dbReference type="EMBL" id="JABSTQ010010325">
    <property type="protein sequence ID" value="KAG0421721.1"/>
    <property type="molecule type" value="Genomic_DNA"/>
</dbReference>
<sequence length="259" mass="28591">MALNNNVGNHVITNGEAVHDVHDNEELSDDSLETFLFSSESVGEGHPDKMCDQISDAILDAHLKQDPNAKVACGFDYRTCNVLVAIEQQSPEIAAGVHQLRREEDIGAGDQGLMLAMPRTRPKECMPLTVVLAHKLNRQLADLRRDGTFPWAGPDSKTQVTCEYYFDHGKAVPIRVHTVVVSTQHSEDISLEDLRREVMEKVIKAVIPAKYLDRRTVYHINPCGKFVQAGPMVLTNMVVQTRGGTCFERGAACVIASKG</sequence>
<name>A0AC60PLA1_IXOPE</name>
<reference evidence="1 2" key="1">
    <citation type="journal article" date="2020" name="Cell">
        <title>Large-Scale Comparative Analyses of Tick Genomes Elucidate Their Genetic Diversity and Vector Capacities.</title>
        <authorList>
            <consortium name="Tick Genome and Microbiome Consortium (TIGMIC)"/>
            <person name="Jia N."/>
            <person name="Wang J."/>
            <person name="Shi W."/>
            <person name="Du L."/>
            <person name="Sun Y."/>
            <person name="Zhan W."/>
            <person name="Jiang J.F."/>
            <person name="Wang Q."/>
            <person name="Zhang B."/>
            <person name="Ji P."/>
            <person name="Bell-Sakyi L."/>
            <person name="Cui X.M."/>
            <person name="Yuan T.T."/>
            <person name="Jiang B.G."/>
            <person name="Yang W.F."/>
            <person name="Lam T.T."/>
            <person name="Chang Q.C."/>
            <person name="Ding S.J."/>
            <person name="Wang X.J."/>
            <person name="Zhu J.G."/>
            <person name="Ruan X.D."/>
            <person name="Zhao L."/>
            <person name="Wei J.T."/>
            <person name="Ye R.Z."/>
            <person name="Que T.C."/>
            <person name="Du C.H."/>
            <person name="Zhou Y.H."/>
            <person name="Cheng J.X."/>
            <person name="Dai P.F."/>
            <person name="Guo W.B."/>
            <person name="Han X.H."/>
            <person name="Huang E.J."/>
            <person name="Li L.F."/>
            <person name="Wei W."/>
            <person name="Gao Y.C."/>
            <person name="Liu J.Z."/>
            <person name="Shao H.Z."/>
            <person name="Wang X."/>
            <person name="Wang C.C."/>
            <person name="Yang T.C."/>
            <person name="Huo Q.B."/>
            <person name="Li W."/>
            <person name="Chen H.Y."/>
            <person name="Chen S.E."/>
            <person name="Zhou L.G."/>
            <person name="Ni X.B."/>
            <person name="Tian J.H."/>
            <person name="Sheng Y."/>
            <person name="Liu T."/>
            <person name="Pan Y.S."/>
            <person name="Xia L.Y."/>
            <person name="Li J."/>
            <person name="Zhao F."/>
            <person name="Cao W.C."/>
        </authorList>
    </citation>
    <scope>NUCLEOTIDE SEQUENCE [LARGE SCALE GENOMIC DNA]</scope>
    <source>
        <strain evidence="1">Iper-2018</strain>
    </source>
</reference>
<organism evidence="1 2">
    <name type="scientific">Ixodes persulcatus</name>
    <name type="common">Taiga tick</name>
    <dbReference type="NCBI Taxonomy" id="34615"/>
    <lineage>
        <taxon>Eukaryota</taxon>
        <taxon>Metazoa</taxon>
        <taxon>Ecdysozoa</taxon>
        <taxon>Arthropoda</taxon>
        <taxon>Chelicerata</taxon>
        <taxon>Arachnida</taxon>
        <taxon>Acari</taxon>
        <taxon>Parasitiformes</taxon>
        <taxon>Ixodida</taxon>
        <taxon>Ixodoidea</taxon>
        <taxon>Ixodidae</taxon>
        <taxon>Ixodinae</taxon>
        <taxon>Ixodes</taxon>
    </lineage>
</organism>
<dbReference type="Proteomes" id="UP000805193">
    <property type="component" value="Unassembled WGS sequence"/>
</dbReference>
<keyword evidence="2" id="KW-1185">Reference proteome</keyword>
<evidence type="ECO:0000313" key="1">
    <source>
        <dbReference type="EMBL" id="KAG0421721.1"/>
    </source>
</evidence>
<proteinExistence type="predicted"/>
<evidence type="ECO:0000313" key="2">
    <source>
        <dbReference type="Proteomes" id="UP000805193"/>
    </source>
</evidence>
<protein>
    <submittedName>
        <fullName evidence="1">Uncharacterized protein</fullName>
    </submittedName>
</protein>